<dbReference type="PRINTS" id="PR00320">
    <property type="entry name" value="GPROTEINBRPT"/>
</dbReference>
<dbReference type="InterPro" id="IPR015943">
    <property type="entry name" value="WD40/YVTN_repeat-like_dom_sf"/>
</dbReference>
<evidence type="ECO:0000256" key="3">
    <source>
        <dbReference type="PROSITE-ProRule" id="PRU00221"/>
    </source>
</evidence>
<dbReference type="EMBL" id="RCBY01000660">
    <property type="protein sequence ID" value="RQH12285.1"/>
    <property type="molecule type" value="Genomic_DNA"/>
</dbReference>
<proteinExistence type="predicted"/>
<dbReference type="Proteomes" id="UP000269154">
    <property type="component" value="Unassembled WGS sequence"/>
</dbReference>
<accession>A0A3N6NBS4</accession>
<dbReference type="PROSITE" id="PS50294">
    <property type="entry name" value="WD_REPEATS_REGION"/>
    <property type="match status" value="3"/>
</dbReference>
<dbReference type="PROSITE" id="PS50082">
    <property type="entry name" value="WD_REPEATS_2"/>
    <property type="match status" value="3"/>
</dbReference>
<gene>
    <name evidence="4" type="ORF">D5R40_34830</name>
</gene>
<dbReference type="PANTHER" id="PTHR19848">
    <property type="entry name" value="WD40 REPEAT PROTEIN"/>
    <property type="match status" value="1"/>
</dbReference>
<dbReference type="InterPro" id="IPR036322">
    <property type="entry name" value="WD40_repeat_dom_sf"/>
</dbReference>
<dbReference type="Gene3D" id="2.130.10.10">
    <property type="entry name" value="YVTN repeat-like/Quinoprotein amine dehydrogenase"/>
    <property type="match status" value="1"/>
</dbReference>
<name>A0A3N6NBS4_9CYAN</name>
<dbReference type="PANTHER" id="PTHR19848:SF8">
    <property type="entry name" value="F-BOX AND WD REPEAT DOMAIN CONTAINING 7"/>
    <property type="match status" value="1"/>
</dbReference>
<reference evidence="4 5" key="1">
    <citation type="journal article" date="2018" name="ACS Chem. Biol.">
        <title>Ketoreductase domain dysfunction expands chemodiversity: malyngamide biosynthesis in the cyanobacterium Okeania hirsuta.</title>
        <authorList>
            <person name="Moss N.A."/>
            <person name="Leao T."/>
            <person name="Rankin M."/>
            <person name="McCullough T.M."/>
            <person name="Qu P."/>
            <person name="Korobeynikov A."/>
            <person name="Smith J.L."/>
            <person name="Gerwick L."/>
            <person name="Gerwick W.H."/>
        </authorList>
    </citation>
    <scope>NUCLEOTIDE SEQUENCE [LARGE SCALE GENOMIC DNA]</scope>
    <source>
        <strain evidence="4 5">PAB10Feb10-1</strain>
    </source>
</reference>
<sequence>WNRQGKLLQTLTGHENEVNGVAFSPDGETIATASRDKTVKLWNRQGKLLQTLTGHENEVWGVAFSPDGETIATASRDKTVKLWNRQGKLLQTLTGHENEVNGVAFSPDGETIATASRDKTVKLWNVWKFDRLHEWGCNWMRDYLENNPNVSESDRHLCDGVISCPVEQL</sequence>
<protein>
    <submittedName>
        <fullName evidence="4">WD40 repeat domain-containing protein</fullName>
    </submittedName>
</protein>
<dbReference type="InterPro" id="IPR001680">
    <property type="entry name" value="WD40_rpt"/>
</dbReference>
<dbReference type="SMART" id="SM00320">
    <property type="entry name" value="WD40"/>
    <property type="match status" value="3"/>
</dbReference>
<evidence type="ECO:0000256" key="1">
    <source>
        <dbReference type="ARBA" id="ARBA00022574"/>
    </source>
</evidence>
<feature type="repeat" description="WD" evidence="3">
    <location>
        <begin position="11"/>
        <end position="43"/>
    </location>
</feature>
<dbReference type="InterPro" id="IPR019775">
    <property type="entry name" value="WD40_repeat_CS"/>
</dbReference>
<feature type="non-terminal residue" evidence="4">
    <location>
        <position position="1"/>
    </location>
</feature>
<dbReference type="PROSITE" id="PS00678">
    <property type="entry name" value="WD_REPEATS_1"/>
    <property type="match status" value="1"/>
</dbReference>
<feature type="repeat" description="WD" evidence="3">
    <location>
        <begin position="52"/>
        <end position="84"/>
    </location>
</feature>
<organism evidence="4 5">
    <name type="scientific">Okeania hirsuta</name>
    <dbReference type="NCBI Taxonomy" id="1458930"/>
    <lineage>
        <taxon>Bacteria</taxon>
        <taxon>Bacillati</taxon>
        <taxon>Cyanobacteriota</taxon>
        <taxon>Cyanophyceae</taxon>
        <taxon>Oscillatoriophycideae</taxon>
        <taxon>Oscillatoriales</taxon>
        <taxon>Microcoleaceae</taxon>
        <taxon>Okeania</taxon>
    </lineage>
</organism>
<dbReference type="InterPro" id="IPR020472">
    <property type="entry name" value="WD40_PAC1"/>
</dbReference>
<keyword evidence="5" id="KW-1185">Reference proteome</keyword>
<feature type="repeat" description="WD" evidence="3">
    <location>
        <begin position="93"/>
        <end position="126"/>
    </location>
</feature>
<evidence type="ECO:0000313" key="5">
    <source>
        <dbReference type="Proteomes" id="UP000269154"/>
    </source>
</evidence>
<keyword evidence="1 3" id="KW-0853">WD repeat</keyword>
<dbReference type="AlphaFoldDB" id="A0A3N6NBS4"/>
<keyword evidence="2" id="KW-0677">Repeat</keyword>
<comment type="caution">
    <text evidence="4">The sequence shown here is derived from an EMBL/GenBank/DDBJ whole genome shotgun (WGS) entry which is preliminary data.</text>
</comment>
<evidence type="ECO:0000256" key="2">
    <source>
        <dbReference type="ARBA" id="ARBA00022737"/>
    </source>
</evidence>
<dbReference type="RefSeq" id="WP_134239685.1">
    <property type="nucleotide sequence ID" value="NZ_CAWOLW010000624.1"/>
</dbReference>
<evidence type="ECO:0000313" key="4">
    <source>
        <dbReference type="EMBL" id="RQH12285.1"/>
    </source>
</evidence>
<dbReference type="SUPFAM" id="SSF50978">
    <property type="entry name" value="WD40 repeat-like"/>
    <property type="match status" value="1"/>
</dbReference>
<dbReference type="CDD" id="cd00200">
    <property type="entry name" value="WD40"/>
    <property type="match status" value="1"/>
</dbReference>
<dbReference type="Pfam" id="PF00400">
    <property type="entry name" value="WD40"/>
    <property type="match status" value="3"/>
</dbReference>